<accession>G7YEC5</accession>
<name>G7YEC5_CLOSI</name>
<dbReference type="GO" id="GO:0003676">
    <property type="term" value="F:nucleic acid binding"/>
    <property type="evidence" value="ECO:0007669"/>
    <property type="project" value="InterPro"/>
</dbReference>
<dbReference type="PANTHER" id="PTHR47326">
    <property type="entry name" value="TRANSPOSABLE ELEMENT TC3 TRANSPOSASE-LIKE PROTEIN"/>
    <property type="match status" value="1"/>
</dbReference>
<reference evidence="1" key="1">
    <citation type="journal article" date="2011" name="Genome Biol.">
        <title>The draft genome of the carcinogenic human liver fluke Clonorchis sinensis.</title>
        <authorList>
            <person name="Wang X."/>
            <person name="Chen W."/>
            <person name="Huang Y."/>
            <person name="Sun J."/>
            <person name="Men J."/>
            <person name="Liu H."/>
            <person name="Luo F."/>
            <person name="Guo L."/>
            <person name="Lv X."/>
            <person name="Deng C."/>
            <person name="Zhou C."/>
            <person name="Fan Y."/>
            <person name="Li X."/>
            <person name="Huang L."/>
            <person name="Hu Y."/>
            <person name="Liang C."/>
            <person name="Hu X."/>
            <person name="Xu J."/>
            <person name="Yu X."/>
        </authorList>
    </citation>
    <scope>NUCLEOTIDE SEQUENCE [LARGE SCALE GENOMIC DNA]</scope>
    <source>
        <strain evidence="1">Henan</strain>
    </source>
</reference>
<dbReference type="AlphaFoldDB" id="G7YEC5"/>
<proteinExistence type="predicted"/>
<evidence type="ECO:0000313" key="1">
    <source>
        <dbReference type="EMBL" id="GAA51308.1"/>
    </source>
</evidence>
<keyword evidence="2" id="KW-1185">Reference proteome</keyword>
<dbReference type="PANTHER" id="PTHR47326:SF1">
    <property type="entry name" value="HTH PSQ-TYPE DOMAIN-CONTAINING PROTEIN"/>
    <property type="match status" value="1"/>
</dbReference>
<evidence type="ECO:0000313" key="2">
    <source>
        <dbReference type="Proteomes" id="UP000008909"/>
    </source>
</evidence>
<feature type="non-terminal residue" evidence="1">
    <location>
        <position position="1"/>
    </location>
</feature>
<protein>
    <submittedName>
        <fullName evidence="1">Uncharacterized protein</fullName>
    </submittedName>
</protein>
<reference key="2">
    <citation type="submission" date="2011-10" db="EMBL/GenBank/DDBJ databases">
        <title>The genome and transcriptome sequence of Clonorchis sinensis provide insights into the carcinogenic liver fluke.</title>
        <authorList>
            <person name="Wang X."/>
            <person name="Huang Y."/>
            <person name="Chen W."/>
            <person name="Liu H."/>
            <person name="Guo L."/>
            <person name="Chen Y."/>
            <person name="Luo F."/>
            <person name="Zhou W."/>
            <person name="Sun J."/>
            <person name="Mao Q."/>
            <person name="Liang P."/>
            <person name="Zhou C."/>
            <person name="Tian Y."/>
            <person name="Men J."/>
            <person name="Lv X."/>
            <person name="Huang L."/>
            <person name="Zhou J."/>
            <person name="Hu Y."/>
            <person name="Li R."/>
            <person name="Zhang F."/>
            <person name="Lei H."/>
            <person name="Li X."/>
            <person name="Hu X."/>
            <person name="Liang C."/>
            <person name="Xu J."/>
            <person name="Wu Z."/>
            <person name="Yu X."/>
        </authorList>
    </citation>
    <scope>NUCLEOTIDE SEQUENCE</scope>
    <source>
        <strain>Henan</strain>
    </source>
</reference>
<dbReference type="Proteomes" id="UP000008909">
    <property type="component" value="Unassembled WGS sequence"/>
</dbReference>
<organism evidence="1 2">
    <name type="scientific">Clonorchis sinensis</name>
    <name type="common">Chinese liver fluke</name>
    <dbReference type="NCBI Taxonomy" id="79923"/>
    <lineage>
        <taxon>Eukaryota</taxon>
        <taxon>Metazoa</taxon>
        <taxon>Spiralia</taxon>
        <taxon>Lophotrochozoa</taxon>
        <taxon>Platyhelminthes</taxon>
        <taxon>Trematoda</taxon>
        <taxon>Digenea</taxon>
        <taxon>Opisthorchiida</taxon>
        <taxon>Opisthorchiata</taxon>
        <taxon>Opisthorchiidae</taxon>
        <taxon>Clonorchis</taxon>
    </lineage>
</organism>
<dbReference type="Gene3D" id="3.30.420.10">
    <property type="entry name" value="Ribonuclease H-like superfamily/Ribonuclease H"/>
    <property type="match status" value="1"/>
</dbReference>
<sequence length="283" mass="32695">LIFGATFFREKCFCKSSEAFISFLVSWVLSLFNDFKVVFGPLIYHTNFYAYKCVNSHRLKTVKRKVCRNRKPMIKSVNLSRPTLTLACFPVLHVNCTRYSGFGVEYTCVCNAVVLFSYPCVVLAVPTRAAVSELTWCIRCLTAYCVDSPMLQKGKAAFQTIEHLLQLCLLRPFFFDATVSGDSYLHMLQTHVIPQLKRHKKSSTVFQQDGAPPHYSSENQVRTYLREQFSDERVIARGIPNFRPARSPDLTPLDYWFCGMIKARVYHENKPKNFVELRPRIEE</sequence>
<dbReference type="InterPro" id="IPR036397">
    <property type="entry name" value="RNaseH_sf"/>
</dbReference>
<dbReference type="EMBL" id="DF143135">
    <property type="protein sequence ID" value="GAA51308.1"/>
    <property type="molecule type" value="Genomic_DNA"/>
</dbReference>
<gene>
    <name evidence="1" type="ORF">CLF_105869</name>
</gene>